<dbReference type="RefSeq" id="WP_192374157.1">
    <property type="nucleotide sequence ID" value="NZ_CAJHIV010000001.1"/>
</dbReference>
<gene>
    <name evidence="1" type="ORF">IE877_07970</name>
</gene>
<evidence type="ECO:0000313" key="2">
    <source>
        <dbReference type="Proteomes" id="UP000652176"/>
    </source>
</evidence>
<reference evidence="1 2" key="1">
    <citation type="submission" date="2020-09" db="EMBL/GenBank/DDBJ databases">
        <title>Methylomonas albis sp. nov. and Methylomonas fluvii sp. nov.: Two cold-adapted methanotrophs from the River Elbe and an amended description of Methylovulum psychrotolerans strain Eb1.</title>
        <authorList>
            <person name="Bussmann I.K."/>
            <person name="Klings K.-W."/>
            <person name="Warnstedt J."/>
            <person name="Hoppert M."/>
            <person name="Saborowski A."/>
            <person name="Horn F."/>
            <person name="Liebner S."/>
        </authorList>
    </citation>
    <scope>NUCLEOTIDE SEQUENCE [LARGE SCALE GENOMIC DNA]</scope>
    <source>
        <strain evidence="1 2">EbA</strain>
    </source>
</reference>
<dbReference type="EMBL" id="JACXSS010000001">
    <property type="protein sequence ID" value="MBD9355819.1"/>
    <property type="molecule type" value="Genomic_DNA"/>
</dbReference>
<dbReference type="SUPFAM" id="SSF55961">
    <property type="entry name" value="Bet v1-like"/>
    <property type="match status" value="1"/>
</dbReference>
<proteinExistence type="predicted"/>
<dbReference type="InterPro" id="IPR023393">
    <property type="entry name" value="START-like_dom_sf"/>
</dbReference>
<accession>A0ABR9CY49</accession>
<dbReference type="Gene3D" id="3.30.530.20">
    <property type="match status" value="1"/>
</dbReference>
<sequence length="177" mass="19100">MLEIILIVFAMAVLIVLALASKQPNQFQVTRSASIAAPPASVFAQVNDLQNWEAWSPWAKLDPNAKNSFSGPQAGVGANMSWAGNNKVGEGSMTIVESRPYDLIRFRLDFLKPFKASSIAEFTFKADGGNTILVWSMSGKNNFIGKVMSLIMNCDKMVGGQWEQGLSAIKAIVEAGG</sequence>
<dbReference type="InterPro" id="IPR019587">
    <property type="entry name" value="Polyketide_cyclase/dehydratase"/>
</dbReference>
<keyword evidence="2" id="KW-1185">Reference proteome</keyword>
<name>A0ABR9CY49_9GAMM</name>
<dbReference type="Proteomes" id="UP000652176">
    <property type="component" value="Unassembled WGS sequence"/>
</dbReference>
<protein>
    <submittedName>
        <fullName evidence="1">SRPBCC family protein</fullName>
    </submittedName>
</protein>
<dbReference type="Pfam" id="PF10604">
    <property type="entry name" value="Polyketide_cyc2"/>
    <property type="match status" value="1"/>
</dbReference>
<comment type="caution">
    <text evidence="1">The sequence shown here is derived from an EMBL/GenBank/DDBJ whole genome shotgun (WGS) entry which is preliminary data.</text>
</comment>
<organism evidence="1 2">
    <name type="scientific">Methylomonas albis</name>
    <dbReference type="NCBI Taxonomy" id="1854563"/>
    <lineage>
        <taxon>Bacteria</taxon>
        <taxon>Pseudomonadati</taxon>
        <taxon>Pseudomonadota</taxon>
        <taxon>Gammaproteobacteria</taxon>
        <taxon>Methylococcales</taxon>
        <taxon>Methylococcaceae</taxon>
        <taxon>Methylomonas</taxon>
    </lineage>
</organism>
<evidence type="ECO:0000313" key="1">
    <source>
        <dbReference type="EMBL" id="MBD9355819.1"/>
    </source>
</evidence>
<dbReference type="CDD" id="cd07818">
    <property type="entry name" value="SRPBCC_1"/>
    <property type="match status" value="1"/>
</dbReference>